<reference evidence="3" key="1">
    <citation type="submission" date="2018-11" db="EMBL/GenBank/DDBJ databases">
        <authorList>
            <person name="Alioto T."/>
            <person name="Alioto T."/>
        </authorList>
    </citation>
    <scope>NUCLEOTIDE SEQUENCE</scope>
</reference>
<evidence type="ECO:0000256" key="2">
    <source>
        <dbReference type="ARBA" id="ARBA00023157"/>
    </source>
</evidence>
<dbReference type="SUPFAM" id="SSF82895">
    <property type="entry name" value="TSP-1 type 1 repeat"/>
    <property type="match status" value="14"/>
</dbReference>
<evidence type="ECO:0000256" key="1">
    <source>
        <dbReference type="ARBA" id="ARBA00022737"/>
    </source>
</evidence>
<dbReference type="PANTHER" id="PTHR22906:SF21">
    <property type="entry name" value="SEMA DOMAIN-CONTAINING PROTEIN"/>
    <property type="match status" value="1"/>
</dbReference>
<dbReference type="FunFam" id="2.20.100.10:FF:000007">
    <property type="entry name" value="Thrombospondin 1"/>
    <property type="match status" value="14"/>
</dbReference>
<dbReference type="EMBL" id="UYJE01001199">
    <property type="protein sequence ID" value="VDI00055.1"/>
    <property type="molecule type" value="Genomic_DNA"/>
</dbReference>
<sequence>MIHILDGQWAEWNEWSECTISCGKGYKLRNRSCTDPSPQFGGELCNGNETETDICNTNDCPVDGNWSTWGGWQECSVTCGGGDKTRNRTCTDPIPQYSGEDCHGNDTEVAICNAILCPIDGNWSDWSEWHECSVICGEGNQTRNRTCNNPEPQLGGEYCDGNDLEDIKCYKIACPIDGIWSNWNEWTACSLSCGGGSQSRNRTCNEPEPEYGGIHCSGNITDEQNCNGDPCPINGNWTEWSDWSDCDVSCGGGIQTKYRNCTNPVPQFGGGDCFGNNTEISVCNSKYCPIDGHWTTWSAWDECSVSCGGGILYRNRSCSNPDPQFGGKDCRENATDTKSCNDNKCPIDGNWTNWSEWNICSKSCGGGFMLRNRTCSNPEPLFGGEDCIGNNTDDNFCNTNECPVDGNWTDWSVWSTCSHSCGRGFQSRNRTCSNPVPQFGGKECLGNATDDDICNLHNCPVDGNWSGWSEWEACSFTCGGGIKTRNRTCSNPEPQFGGNQCLGNDTFISNCADDPCPINGNWTDWSYWNECSVTCGGGIKVRERNCSNPIPQYGGESCLGNSTNTELCNEDPCPIEGNWSGWSKWKECSATCGGGIKTRNRTCSNPEPQFGGNNCTGNDTIIVNCADIPCPINGNWTEWSPWNECSVTCGGGIKFRERNCSNPDPQYGGDPCFGNTTNIETCNEDPCPIDGNWSDWSEWEECSATCGGGLKPRNRTCSKPEPQFGGKYCTGNDTNTSYCAENPCPIHGNWTEWSSWNACSVTCGGGMKFRDRNCSNPDPQYGGDHCFGNTTNIETCNADPCP</sequence>
<feature type="non-terminal residue" evidence="3">
    <location>
        <position position="802"/>
    </location>
</feature>
<evidence type="ECO:0000313" key="3">
    <source>
        <dbReference type="EMBL" id="VDI00055.1"/>
    </source>
</evidence>
<evidence type="ECO:0000313" key="4">
    <source>
        <dbReference type="Proteomes" id="UP000596742"/>
    </source>
</evidence>
<keyword evidence="2" id="KW-1015">Disulfide bond</keyword>
<dbReference type="AlphaFoldDB" id="A0A8B6C641"/>
<dbReference type="InterPro" id="IPR052065">
    <property type="entry name" value="Compl_asym_regulator"/>
</dbReference>
<gene>
    <name evidence="3" type="ORF">MGAL_10B059694</name>
</gene>
<dbReference type="Proteomes" id="UP000596742">
    <property type="component" value="Unassembled WGS sequence"/>
</dbReference>
<dbReference type="SMART" id="SM00209">
    <property type="entry name" value="TSP1"/>
    <property type="match status" value="14"/>
</dbReference>
<organism evidence="3 4">
    <name type="scientific">Mytilus galloprovincialis</name>
    <name type="common">Mediterranean mussel</name>
    <dbReference type="NCBI Taxonomy" id="29158"/>
    <lineage>
        <taxon>Eukaryota</taxon>
        <taxon>Metazoa</taxon>
        <taxon>Spiralia</taxon>
        <taxon>Lophotrochozoa</taxon>
        <taxon>Mollusca</taxon>
        <taxon>Bivalvia</taxon>
        <taxon>Autobranchia</taxon>
        <taxon>Pteriomorphia</taxon>
        <taxon>Mytilida</taxon>
        <taxon>Mytiloidea</taxon>
        <taxon>Mytilidae</taxon>
        <taxon>Mytilinae</taxon>
        <taxon>Mytilus</taxon>
    </lineage>
</organism>
<dbReference type="PRINTS" id="PR01705">
    <property type="entry name" value="TSP1REPEAT"/>
</dbReference>
<dbReference type="Gene3D" id="2.20.100.10">
    <property type="entry name" value="Thrombospondin type-1 (TSP1) repeat"/>
    <property type="match status" value="14"/>
</dbReference>
<keyword evidence="1" id="KW-0677">Repeat</keyword>
<proteinExistence type="predicted"/>
<keyword evidence="4" id="KW-1185">Reference proteome</keyword>
<comment type="caution">
    <text evidence="3">The sequence shown here is derived from an EMBL/GenBank/DDBJ whole genome shotgun (WGS) entry which is preliminary data.</text>
</comment>
<dbReference type="PANTHER" id="PTHR22906">
    <property type="entry name" value="PROPERDIN"/>
    <property type="match status" value="1"/>
</dbReference>
<dbReference type="Pfam" id="PF00090">
    <property type="entry name" value="TSP_1"/>
    <property type="match status" value="14"/>
</dbReference>
<name>A0A8B6C641_MYTGA</name>
<dbReference type="InterPro" id="IPR036383">
    <property type="entry name" value="TSP1_rpt_sf"/>
</dbReference>
<protein>
    <recommendedName>
        <fullName evidence="5">Hemicentin-1</fullName>
    </recommendedName>
</protein>
<dbReference type="OrthoDB" id="446173at2759"/>
<dbReference type="InterPro" id="IPR000884">
    <property type="entry name" value="TSP1_rpt"/>
</dbReference>
<evidence type="ECO:0008006" key="5">
    <source>
        <dbReference type="Google" id="ProtNLM"/>
    </source>
</evidence>
<dbReference type="PROSITE" id="PS50092">
    <property type="entry name" value="TSP1"/>
    <property type="match status" value="14"/>
</dbReference>
<accession>A0A8B6C641</accession>